<dbReference type="eggNOG" id="KOG0908">
    <property type="taxonomic scope" value="Eukaryota"/>
</dbReference>
<evidence type="ECO:0000313" key="3">
    <source>
        <dbReference type="EMBL" id="CCO20253.1"/>
    </source>
</evidence>
<dbReference type="InterPro" id="IPR008979">
    <property type="entry name" value="Galactose-bd-like_sf"/>
</dbReference>
<dbReference type="STRING" id="41875.K8FD92"/>
<feature type="domain" description="PITH" evidence="2">
    <location>
        <begin position="14"/>
        <end position="187"/>
    </location>
</feature>
<dbReference type="InterPro" id="IPR037047">
    <property type="entry name" value="PITH_dom_sf"/>
</dbReference>
<dbReference type="SUPFAM" id="SSF49785">
    <property type="entry name" value="Galactose-binding domain-like"/>
    <property type="match status" value="1"/>
</dbReference>
<dbReference type="PANTHER" id="PTHR12175:SF5">
    <property type="entry name" value="OS03G0795500 PROTEIN"/>
    <property type="match status" value="1"/>
</dbReference>
<dbReference type="PROSITE" id="PS51532">
    <property type="entry name" value="PITH"/>
    <property type="match status" value="1"/>
</dbReference>
<dbReference type="InterPro" id="IPR010400">
    <property type="entry name" value="PITH_dom"/>
</dbReference>
<dbReference type="OrthoDB" id="2635at2759"/>
<sequence length="187" mass="20947">MESVPTSGEDQHATTTTVSKDADDLVSEIHSQNVECFNSTTSWKFAVTEGRDSPLLSLDSELDDGELLLTIQFNQIVHLRAVLVHGKSGEERISAPKRVKLFANKPNYQFDDCSTKKATQKLLFEENECIFREGNAMELDQTLFKNVRTITLFVETNQSDAPQTKIGKIQFFGTPVHTTDMSAIKKC</sequence>
<protein>
    <submittedName>
        <fullName evidence="3">Thioredoxin-like protein 1</fullName>
    </submittedName>
</protein>
<dbReference type="AlphaFoldDB" id="K8FD92"/>
<name>K8FD92_9CHLO</name>
<dbReference type="EMBL" id="FO082263">
    <property type="protein sequence ID" value="CCO20253.1"/>
    <property type="molecule type" value="Genomic_DNA"/>
</dbReference>
<accession>K8FD92</accession>
<evidence type="ECO:0000256" key="1">
    <source>
        <dbReference type="ARBA" id="ARBA00025788"/>
    </source>
</evidence>
<organism evidence="3 4">
    <name type="scientific">Bathycoccus prasinos</name>
    <dbReference type="NCBI Taxonomy" id="41875"/>
    <lineage>
        <taxon>Eukaryota</taxon>
        <taxon>Viridiplantae</taxon>
        <taxon>Chlorophyta</taxon>
        <taxon>Mamiellophyceae</taxon>
        <taxon>Mamiellales</taxon>
        <taxon>Bathycoccaceae</taxon>
        <taxon>Bathycoccus</taxon>
    </lineage>
</organism>
<dbReference type="PANTHER" id="PTHR12175">
    <property type="entry name" value="AD039 HT014 THIOREDOXIN FAMILY TRP26"/>
    <property type="match status" value="1"/>
</dbReference>
<proteinExistence type="inferred from homology"/>
<dbReference type="Gene3D" id="2.60.120.470">
    <property type="entry name" value="PITH domain"/>
    <property type="match status" value="1"/>
</dbReference>
<dbReference type="Pfam" id="PF06201">
    <property type="entry name" value="PITH"/>
    <property type="match status" value="1"/>
</dbReference>
<dbReference type="KEGG" id="bpg:Bathy16g01830"/>
<evidence type="ECO:0000313" key="4">
    <source>
        <dbReference type="Proteomes" id="UP000198341"/>
    </source>
</evidence>
<dbReference type="Proteomes" id="UP000198341">
    <property type="component" value="Chromosome 16"/>
</dbReference>
<evidence type="ECO:0000259" key="2">
    <source>
        <dbReference type="PROSITE" id="PS51532"/>
    </source>
</evidence>
<dbReference type="RefSeq" id="XP_007508636.1">
    <property type="nucleotide sequence ID" value="XM_007508574.1"/>
</dbReference>
<dbReference type="InterPro" id="IPR045099">
    <property type="entry name" value="PITH1-like"/>
</dbReference>
<keyword evidence="4" id="KW-1185">Reference proteome</keyword>
<gene>
    <name evidence="3" type="ordered locus">Bathy16g01830</name>
</gene>
<reference evidence="3 4" key="1">
    <citation type="submission" date="2011-10" db="EMBL/GenBank/DDBJ databases">
        <authorList>
            <person name="Genoscope - CEA"/>
        </authorList>
    </citation>
    <scope>NUCLEOTIDE SEQUENCE [LARGE SCALE GENOMIC DNA]</scope>
    <source>
        <strain evidence="3 4">RCC 1105</strain>
    </source>
</reference>
<dbReference type="GeneID" id="19011127"/>
<dbReference type="GO" id="GO:0005737">
    <property type="term" value="C:cytoplasm"/>
    <property type="evidence" value="ECO:0007669"/>
    <property type="project" value="UniProtKB-ARBA"/>
</dbReference>
<comment type="similarity">
    <text evidence="1">Belongs to the PITHD1 family.</text>
</comment>